<name>A0A3S4K0J2_CHRVL</name>
<dbReference type="AlphaFoldDB" id="A0A3S4K0J2"/>
<sequence length="46" mass="4669">MLPGSMSSPRPLAAVFGGVDRLHNGCGRRGIATNNASIKGNDSSKA</sequence>
<protein>
    <submittedName>
        <fullName evidence="1">Uncharacterized protein</fullName>
    </submittedName>
</protein>
<accession>A0A3S4K0J2</accession>
<gene>
    <name evidence="1" type="ORF">NCTC9695_05389</name>
</gene>
<evidence type="ECO:0000313" key="1">
    <source>
        <dbReference type="EMBL" id="VEB44885.1"/>
    </source>
</evidence>
<evidence type="ECO:0000313" key="2">
    <source>
        <dbReference type="Proteomes" id="UP000275777"/>
    </source>
</evidence>
<reference evidence="1 2" key="1">
    <citation type="submission" date="2018-12" db="EMBL/GenBank/DDBJ databases">
        <authorList>
            <consortium name="Pathogen Informatics"/>
        </authorList>
    </citation>
    <scope>NUCLEOTIDE SEQUENCE [LARGE SCALE GENOMIC DNA]</scope>
    <source>
        <strain evidence="1 2">NCTC9695</strain>
    </source>
</reference>
<organism evidence="1 2">
    <name type="scientific">Chromobacterium violaceum</name>
    <dbReference type="NCBI Taxonomy" id="536"/>
    <lineage>
        <taxon>Bacteria</taxon>
        <taxon>Pseudomonadati</taxon>
        <taxon>Pseudomonadota</taxon>
        <taxon>Betaproteobacteria</taxon>
        <taxon>Neisseriales</taxon>
        <taxon>Chromobacteriaceae</taxon>
        <taxon>Chromobacterium</taxon>
    </lineage>
</organism>
<dbReference type="EMBL" id="LR134182">
    <property type="protein sequence ID" value="VEB44885.1"/>
    <property type="molecule type" value="Genomic_DNA"/>
</dbReference>
<dbReference type="Proteomes" id="UP000275777">
    <property type="component" value="Chromosome"/>
</dbReference>
<proteinExistence type="predicted"/>